<accession>A0A8S0ZZZ7</accession>
<organism evidence="2 3">
    <name type="scientific">Arctia plantaginis</name>
    <name type="common">Wood tiger moth</name>
    <name type="synonym">Phalaena plantaginis</name>
    <dbReference type="NCBI Taxonomy" id="874455"/>
    <lineage>
        <taxon>Eukaryota</taxon>
        <taxon>Metazoa</taxon>
        <taxon>Ecdysozoa</taxon>
        <taxon>Arthropoda</taxon>
        <taxon>Hexapoda</taxon>
        <taxon>Insecta</taxon>
        <taxon>Pterygota</taxon>
        <taxon>Neoptera</taxon>
        <taxon>Endopterygota</taxon>
        <taxon>Lepidoptera</taxon>
        <taxon>Glossata</taxon>
        <taxon>Ditrysia</taxon>
        <taxon>Noctuoidea</taxon>
        <taxon>Erebidae</taxon>
        <taxon>Arctiinae</taxon>
        <taxon>Arctia</taxon>
    </lineage>
</organism>
<gene>
    <name evidence="2" type="ORF">APLA_LOCUS9391</name>
</gene>
<evidence type="ECO:0000313" key="2">
    <source>
        <dbReference type="EMBL" id="CAB3241056.1"/>
    </source>
</evidence>
<dbReference type="OrthoDB" id="2105077at2759"/>
<dbReference type="EMBL" id="CADEBD010000309">
    <property type="protein sequence ID" value="CAB3241056.1"/>
    <property type="molecule type" value="Genomic_DNA"/>
</dbReference>
<comment type="caution">
    <text evidence="2">The sequence shown here is derived from an EMBL/GenBank/DDBJ whole genome shotgun (WGS) entry which is preliminary data.</text>
</comment>
<name>A0A8S0ZZZ7_ARCPL</name>
<proteinExistence type="predicted"/>
<evidence type="ECO:0000313" key="3">
    <source>
        <dbReference type="Proteomes" id="UP000494256"/>
    </source>
</evidence>
<feature type="region of interest" description="Disordered" evidence="1">
    <location>
        <begin position="44"/>
        <end position="92"/>
    </location>
</feature>
<dbReference type="AlphaFoldDB" id="A0A8S0ZZZ7"/>
<feature type="compositionally biased region" description="Basic residues" evidence="1">
    <location>
        <begin position="77"/>
        <end position="87"/>
    </location>
</feature>
<reference evidence="2 3" key="1">
    <citation type="submission" date="2020-04" db="EMBL/GenBank/DDBJ databases">
        <authorList>
            <person name="Wallbank WR R."/>
            <person name="Pardo Diaz C."/>
            <person name="Kozak K."/>
            <person name="Martin S."/>
            <person name="Jiggins C."/>
            <person name="Moest M."/>
            <person name="Warren A I."/>
            <person name="Byers J.R.P. K."/>
            <person name="Montejo-Kovacevich G."/>
            <person name="Yen C E."/>
        </authorList>
    </citation>
    <scope>NUCLEOTIDE SEQUENCE [LARGE SCALE GENOMIC DNA]</scope>
</reference>
<dbReference type="Proteomes" id="UP000494256">
    <property type="component" value="Unassembled WGS sequence"/>
</dbReference>
<protein>
    <submittedName>
        <fullName evidence="2">Uncharacterized protein</fullName>
    </submittedName>
</protein>
<feature type="compositionally biased region" description="Low complexity" evidence="1">
    <location>
        <begin position="50"/>
        <end position="59"/>
    </location>
</feature>
<evidence type="ECO:0000256" key="1">
    <source>
        <dbReference type="SAM" id="MobiDB-lite"/>
    </source>
</evidence>
<sequence>MRCEGVWTLGRAACELGRAGGALRASCGTRGARVRRAFGTRASLPGSPEAAARAGSMRAAGGGGVQQLGGCAAPRSAPHRTAPRRAHAPASSRICRAAAPSPSPTTFQFPLHPELIYDMFYLIMIFFV</sequence>